<dbReference type="PANTHER" id="PTHR31301:SF83">
    <property type="entry name" value="PROTEIN ASYMMETRIC LEAVES 2"/>
    <property type="match status" value="1"/>
</dbReference>
<dbReference type="Proteomes" id="UP000244005">
    <property type="component" value="Unassembled WGS sequence"/>
</dbReference>
<feature type="domain" description="LOB" evidence="6">
    <location>
        <begin position="1"/>
        <end position="90"/>
    </location>
</feature>
<gene>
    <name evidence="7" type="ORF">MARPO_0152s0027</name>
</gene>
<dbReference type="Pfam" id="PF03195">
    <property type="entry name" value="LOB"/>
    <property type="match status" value="1"/>
</dbReference>
<evidence type="ECO:0000256" key="1">
    <source>
        <dbReference type="ARBA" id="ARBA00004123"/>
    </source>
</evidence>
<comment type="similarity">
    <text evidence="2">Belongs to the LOB domain-containing protein family.</text>
</comment>
<dbReference type="Gramene" id="Mp6g09270.1">
    <property type="protein sequence ID" value="Mp6g09270.1.cds1"/>
    <property type="gene ID" value="Mp6g09270"/>
</dbReference>
<evidence type="ECO:0000313" key="8">
    <source>
        <dbReference type="Proteomes" id="UP000244005"/>
    </source>
</evidence>
<evidence type="ECO:0000256" key="4">
    <source>
        <dbReference type="ARBA" id="ARBA00023242"/>
    </source>
</evidence>
<organism evidence="7 8">
    <name type="scientific">Marchantia polymorpha</name>
    <name type="common">Common liverwort</name>
    <name type="synonym">Marchantia aquatica</name>
    <dbReference type="NCBI Taxonomy" id="3197"/>
    <lineage>
        <taxon>Eukaryota</taxon>
        <taxon>Viridiplantae</taxon>
        <taxon>Streptophyta</taxon>
        <taxon>Embryophyta</taxon>
        <taxon>Marchantiophyta</taxon>
        <taxon>Marchantiopsida</taxon>
        <taxon>Marchantiidae</taxon>
        <taxon>Marchantiales</taxon>
        <taxon>Marchantiaceae</taxon>
        <taxon>Marchantia</taxon>
    </lineage>
</organism>
<evidence type="ECO:0000313" key="7">
    <source>
        <dbReference type="EMBL" id="PTQ28914.1"/>
    </source>
</evidence>
<comment type="subcellular location">
    <subcellularLocation>
        <location evidence="1">Nucleus</location>
    </subcellularLocation>
</comment>
<dbReference type="PROSITE" id="PS50891">
    <property type="entry name" value="LOB"/>
    <property type="match status" value="1"/>
</dbReference>
<keyword evidence="4" id="KW-0539">Nucleus</keyword>
<evidence type="ECO:0000256" key="3">
    <source>
        <dbReference type="ARBA" id="ARBA00022473"/>
    </source>
</evidence>
<reference evidence="8" key="1">
    <citation type="journal article" date="2017" name="Cell">
        <title>Insights into land plant evolution garnered from the Marchantia polymorpha genome.</title>
        <authorList>
            <person name="Bowman J.L."/>
            <person name="Kohchi T."/>
            <person name="Yamato K.T."/>
            <person name="Jenkins J."/>
            <person name="Shu S."/>
            <person name="Ishizaki K."/>
            <person name="Yamaoka S."/>
            <person name="Nishihama R."/>
            <person name="Nakamura Y."/>
            <person name="Berger F."/>
            <person name="Adam C."/>
            <person name="Aki S.S."/>
            <person name="Althoff F."/>
            <person name="Araki T."/>
            <person name="Arteaga-Vazquez M.A."/>
            <person name="Balasubrmanian S."/>
            <person name="Barry K."/>
            <person name="Bauer D."/>
            <person name="Boehm C.R."/>
            <person name="Briginshaw L."/>
            <person name="Caballero-Perez J."/>
            <person name="Catarino B."/>
            <person name="Chen F."/>
            <person name="Chiyoda S."/>
            <person name="Chovatia M."/>
            <person name="Davies K.M."/>
            <person name="Delmans M."/>
            <person name="Demura T."/>
            <person name="Dierschke T."/>
            <person name="Dolan L."/>
            <person name="Dorantes-Acosta A.E."/>
            <person name="Eklund D.M."/>
            <person name="Florent S.N."/>
            <person name="Flores-Sandoval E."/>
            <person name="Fujiyama A."/>
            <person name="Fukuzawa H."/>
            <person name="Galik B."/>
            <person name="Grimanelli D."/>
            <person name="Grimwood J."/>
            <person name="Grossniklaus U."/>
            <person name="Hamada T."/>
            <person name="Haseloff J."/>
            <person name="Hetherington A.J."/>
            <person name="Higo A."/>
            <person name="Hirakawa Y."/>
            <person name="Hundley H.N."/>
            <person name="Ikeda Y."/>
            <person name="Inoue K."/>
            <person name="Inoue S.I."/>
            <person name="Ishida S."/>
            <person name="Jia Q."/>
            <person name="Kakita M."/>
            <person name="Kanazawa T."/>
            <person name="Kawai Y."/>
            <person name="Kawashima T."/>
            <person name="Kennedy M."/>
            <person name="Kinose K."/>
            <person name="Kinoshita T."/>
            <person name="Kohara Y."/>
            <person name="Koide E."/>
            <person name="Komatsu K."/>
            <person name="Kopischke S."/>
            <person name="Kubo M."/>
            <person name="Kyozuka J."/>
            <person name="Lagercrantz U."/>
            <person name="Lin S.S."/>
            <person name="Lindquist E."/>
            <person name="Lipzen A.M."/>
            <person name="Lu C.W."/>
            <person name="De Luna E."/>
            <person name="Martienssen R.A."/>
            <person name="Minamino N."/>
            <person name="Mizutani M."/>
            <person name="Mizutani M."/>
            <person name="Mochizuki N."/>
            <person name="Monte I."/>
            <person name="Mosher R."/>
            <person name="Nagasaki H."/>
            <person name="Nakagami H."/>
            <person name="Naramoto S."/>
            <person name="Nishitani K."/>
            <person name="Ohtani M."/>
            <person name="Okamoto T."/>
            <person name="Okumura M."/>
            <person name="Phillips J."/>
            <person name="Pollak B."/>
            <person name="Reinders A."/>
            <person name="Rovekamp M."/>
            <person name="Sano R."/>
            <person name="Sawa S."/>
            <person name="Schmid M.W."/>
            <person name="Shirakawa M."/>
            <person name="Solano R."/>
            <person name="Spunde A."/>
            <person name="Suetsugu N."/>
            <person name="Sugano S."/>
            <person name="Sugiyama A."/>
            <person name="Sun R."/>
            <person name="Suzuki Y."/>
            <person name="Takenaka M."/>
            <person name="Takezawa D."/>
            <person name="Tomogane H."/>
            <person name="Tsuzuki M."/>
            <person name="Ueda T."/>
            <person name="Umeda M."/>
            <person name="Ward J.M."/>
            <person name="Watanabe Y."/>
            <person name="Yazaki K."/>
            <person name="Yokoyama R."/>
            <person name="Yoshitake Y."/>
            <person name="Yotsui I."/>
            <person name="Zachgo S."/>
            <person name="Schmutz J."/>
        </authorList>
    </citation>
    <scope>NUCLEOTIDE SEQUENCE [LARGE SCALE GENOMIC DNA]</scope>
    <source>
        <strain evidence="8">Tak-1</strain>
    </source>
</reference>
<feature type="coiled-coil region" evidence="5">
    <location>
        <begin position="69"/>
        <end position="96"/>
    </location>
</feature>
<evidence type="ECO:0000256" key="2">
    <source>
        <dbReference type="ARBA" id="ARBA00005474"/>
    </source>
</evidence>
<dbReference type="AlphaFoldDB" id="A0A2R6W4Y9"/>
<sequence>MAECIFAPYIPADQPLRFVYVHKMYGASTVTKILHDMQESSRADAAASLVFAVEARVKDSTYGCCGAVVWRMNQRIEELRKQIADLDKQVYWLELKMRETLTQWPVVPQSLICS</sequence>
<dbReference type="GO" id="GO:0001216">
    <property type="term" value="F:DNA-binding transcription activator activity"/>
    <property type="evidence" value="ECO:0000318"/>
    <property type="project" value="GO_Central"/>
</dbReference>
<dbReference type="GO" id="GO:0006355">
    <property type="term" value="P:regulation of DNA-templated transcription"/>
    <property type="evidence" value="ECO:0000318"/>
    <property type="project" value="GO_Central"/>
</dbReference>
<dbReference type="InterPro" id="IPR004883">
    <property type="entry name" value="LOB"/>
</dbReference>
<protein>
    <recommendedName>
        <fullName evidence="6">LOB domain-containing protein</fullName>
    </recommendedName>
</protein>
<keyword evidence="5" id="KW-0175">Coiled coil</keyword>
<accession>A0A2R6W4Y9</accession>
<keyword evidence="8" id="KW-1185">Reference proteome</keyword>
<dbReference type="GO" id="GO:0005634">
    <property type="term" value="C:nucleus"/>
    <property type="evidence" value="ECO:0000318"/>
    <property type="project" value="GO_Central"/>
</dbReference>
<name>A0A2R6W4Y9_MARPO</name>
<proteinExistence type="inferred from homology"/>
<evidence type="ECO:0000256" key="5">
    <source>
        <dbReference type="SAM" id="Coils"/>
    </source>
</evidence>
<dbReference type="EMBL" id="KZ772822">
    <property type="protein sequence ID" value="PTQ28914.1"/>
    <property type="molecule type" value="Genomic_DNA"/>
</dbReference>
<keyword evidence="3" id="KW-0217">Developmental protein</keyword>
<evidence type="ECO:0000259" key="6">
    <source>
        <dbReference type="PROSITE" id="PS50891"/>
    </source>
</evidence>
<dbReference type="PANTHER" id="PTHR31301">
    <property type="entry name" value="LOB DOMAIN-CONTAINING PROTEIN 4-RELATED"/>
    <property type="match status" value="1"/>
</dbReference>